<name>A0ABY6NXH1_9NOCA</name>
<dbReference type="SUPFAM" id="SSF52540">
    <property type="entry name" value="P-loop containing nucleoside triphosphate hydrolases"/>
    <property type="match status" value="4"/>
</dbReference>
<dbReference type="RefSeq" id="WP_265382183.1">
    <property type="nucleotide sequence ID" value="NZ_CP110615.1"/>
</dbReference>
<sequence>MTTPAPALAGLLLAAVADPALQAVVEAAGAAHLEIEGPTSSRPFVVAALAATAPVLVVTATGREADDLGAAAAEMLGADRVAVFPSWETLPHERLSPRADTVGRRLEVLRRLAHPDLQGELRVVVTTVRSLVQPMAPGLGDVEPVRLRVGTEQPLDELVERLVELAYARVDMVGKRGEFAVRGGILDVFPPTADHPVRVELWGDEVSELRPFSVGDQRSIAELSTDELIAPGCRELLLTADVREKAATLAEAHREDAALVEMLDKLASGIPVEGMEALLPVLRGGELQLLSEVLPAGAHVLVCDPEKVRTRATDLVRTGQEFLEASWTAASVGGAAPLDPKGLNLGASAYRSLSQVRSATEAAGVPWWSLSPLVSGRGREEGVLSLDLTAVTSARGAEDEVAATFASLRAHAAGGGTAVVVVAGAGTATRVLERMAEAEVPAVHGEPGARPAAGRVTVLQGCLVDGLVAPGARLVVITETDLTGNRAASTADGRRLPAKRRNQVDPLALTAGDMVVHDQHGIGKFVEMVERTVGGARREYLVIEYAAGKRGHPGDRLFVPMESLDQLSRYVGGEMPSLSKLGGSDWQNTKRKARKAVREIAGELVQLYAARQAAPGHAFAPDSPWQRELEDAFPFTETVDQLTAINDVKADMEKAVPMDRVICGDVGYGKTEIAVRAAFKAVQDGKQVAVLAPTTLLSQQHLQTFTERMSGFPVVIKGLSRFTDPSEVAGVMEGLADGTVDIVIGTHRLLQTGVRWKDLGLVVVDEEQRFGVEHKEHIKAMRTAVDVLTMSATPIPRTLEMSLAGIREMSTILTPPEERHPILTYVGAYDDKQVAAALRRELLRDGQVFYVHNRVSSIDRAAAKIRELVPEARVAVAHGQMHEELLEKTVQGFWEREFDVLVCTTIIETGLDISNANTLLIERADSLGLSQLHQLRGRVGRSRERGYAYFLYPPEKPLTETAYDRLSTIAANSDLGAGMAVAMKDLEIRGAGNVLGAEQSGHVAGVGFDLYIRLVGEAVEAFRAIADGRGVPLQEEVKEVRVDLPVDAHIPPDYVTSDRLRLEAYRKTAAATDVEGLSAVLAELVDRYGAPPEPVDNLMAVARLRLLCREHGVTEVTTAGTQLKVGPLDLLDSQQLRLKRLHPGAQWKPTSKVVALPLPRAGGGGIGSGRLRDVDLLQFVADLLLQLAGTPKGSVDVSAVTARVHEKV</sequence>
<evidence type="ECO:0000256" key="7">
    <source>
        <dbReference type="ARBA" id="ARBA00023125"/>
    </source>
</evidence>
<dbReference type="EC" id="3.6.4.-" evidence="9"/>
<evidence type="ECO:0000256" key="3">
    <source>
        <dbReference type="ARBA" id="ARBA00022763"/>
    </source>
</evidence>
<accession>A0ABY6NXH1</accession>
<dbReference type="Pfam" id="PF03461">
    <property type="entry name" value="TRCF"/>
    <property type="match status" value="1"/>
</dbReference>
<reference evidence="13" key="1">
    <citation type="submission" date="2022-10" db="EMBL/GenBank/DDBJ databases">
        <title>Rhodococcus sp.75.</title>
        <authorList>
            <person name="Sun M."/>
        </authorList>
    </citation>
    <scope>NUCLEOTIDE SEQUENCE</scope>
    <source>
        <strain evidence="13">75</strain>
    </source>
</reference>
<dbReference type="Gene3D" id="3.40.50.300">
    <property type="entry name" value="P-loop containing nucleotide triphosphate hydrolases"/>
    <property type="match status" value="2"/>
</dbReference>
<proteinExistence type="inferred from homology"/>
<feature type="domain" description="Helicase C-terminal" evidence="12">
    <location>
        <begin position="830"/>
        <end position="987"/>
    </location>
</feature>
<dbReference type="PANTHER" id="PTHR47964:SF1">
    <property type="entry name" value="ATP-DEPENDENT DNA HELICASE HOMOLOG RECG, CHLOROPLASTIC"/>
    <property type="match status" value="1"/>
</dbReference>
<dbReference type="PANTHER" id="PTHR47964">
    <property type="entry name" value="ATP-DEPENDENT DNA HELICASE HOMOLOG RECG, CHLOROPLASTIC"/>
    <property type="match status" value="1"/>
</dbReference>
<evidence type="ECO:0000256" key="6">
    <source>
        <dbReference type="ARBA" id="ARBA00022840"/>
    </source>
</evidence>
<comment type="subcellular location">
    <subcellularLocation>
        <location evidence="9">Cytoplasm</location>
    </subcellularLocation>
</comment>
<organism evidence="13 14">
    <name type="scientific">Rhodococcus antarcticus</name>
    <dbReference type="NCBI Taxonomy" id="2987751"/>
    <lineage>
        <taxon>Bacteria</taxon>
        <taxon>Bacillati</taxon>
        <taxon>Actinomycetota</taxon>
        <taxon>Actinomycetes</taxon>
        <taxon>Mycobacteriales</taxon>
        <taxon>Nocardiaceae</taxon>
        <taxon>Rhodococcus</taxon>
    </lineage>
</organism>
<evidence type="ECO:0000256" key="5">
    <source>
        <dbReference type="ARBA" id="ARBA00022806"/>
    </source>
</evidence>
<comment type="similarity">
    <text evidence="9">In the N-terminal section; belongs to the UvrB family.</text>
</comment>
<dbReference type="Pfam" id="PF00270">
    <property type="entry name" value="DEAD"/>
    <property type="match status" value="1"/>
</dbReference>
<keyword evidence="14" id="KW-1185">Reference proteome</keyword>
<dbReference type="SMART" id="SM00487">
    <property type="entry name" value="DEXDc"/>
    <property type="match status" value="1"/>
</dbReference>
<dbReference type="InterPro" id="IPR036101">
    <property type="entry name" value="CarD-like/TRCF_RID_sf"/>
</dbReference>
<dbReference type="PROSITE" id="PS51194">
    <property type="entry name" value="HELICASE_CTER"/>
    <property type="match status" value="1"/>
</dbReference>
<dbReference type="EMBL" id="CP110615">
    <property type="protein sequence ID" value="UZJ24076.1"/>
    <property type="molecule type" value="Genomic_DNA"/>
</dbReference>
<dbReference type="InterPro" id="IPR041471">
    <property type="entry name" value="UvrB_inter"/>
</dbReference>
<dbReference type="InterPro" id="IPR004576">
    <property type="entry name" value="Mfd"/>
</dbReference>
<keyword evidence="3 9" id="KW-0227">DNA damage</keyword>
<dbReference type="Pfam" id="PF00271">
    <property type="entry name" value="Helicase_C"/>
    <property type="match status" value="1"/>
</dbReference>
<keyword evidence="2 9" id="KW-0547">Nucleotide-binding</keyword>
<dbReference type="InterPro" id="IPR005118">
    <property type="entry name" value="TRCF_C"/>
</dbReference>
<comment type="function">
    <text evidence="9">Couples transcription and DNA repair by recognizing RNA polymerase (RNAP) stalled at DNA lesions. Mediates ATP-dependent release of RNAP and its truncated transcript from the DNA, and recruitment of nucleotide excision repair machinery to the damaged site.</text>
</comment>
<dbReference type="CDD" id="cd17991">
    <property type="entry name" value="DEXHc_TRCF"/>
    <property type="match status" value="1"/>
</dbReference>
<keyword evidence="5" id="KW-0347">Helicase</keyword>
<dbReference type="Pfam" id="PF17757">
    <property type="entry name" value="UvrB_inter"/>
    <property type="match status" value="1"/>
</dbReference>
<keyword evidence="6 9" id="KW-0067">ATP-binding</keyword>
<gene>
    <name evidence="9 13" type="primary">mfd</name>
    <name evidence="13" type="ORF">RHODO2019_12970</name>
</gene>
<evidence type="ECO:0000256" key="4">
    <source>
        <dbReference type="ARBA" id="ARBA00022801"/>
    </source>
</evidence>
<keyword evidence="4 9" id="KW-0378">Hydrolase</keyword>
<dbReference type="HAMAP" id="MF_00969">
    <property type="entry name" value="TRCF"/>
    <property type="match status" value="1"/>
</dbReference>
<dbReference type="SMART" id="SM01058">
    <property type="entry name" value="CarD_TRCF"/>
    <property type="match status" value="1"/>
</dbReference>
<dbReference type="Proteomes" id="UP001164965">
    <property type="component" value="Chromosome"/>
</dbReference>
<feature type="domain" description="Helicase ATP-binding" evidence="11">
    <location>
        <begin position="651"/>
        <end position="812"/>
    </location>
</feature>
<keyword evidence="7 9" id="KW-0238">DNA-binding</keyword>
<dbReference type="SUPFAM" id="SSF141259">
    <property type="entry name" value="CarD-like"/>
    <property type="match status" value="1"/>
</dbReference>
<dbReference type="InterPro" id="IPR047112">
    <property type="entry name" value="RecG/Mfd"/>
</dbReference>
<dbReference type="CDD" id="cd18810">
    <property type="entry name" value="SF2_C_TRCF"/>
    <property type="match status" value="1"/>
</dbReference>
<keyword evidence="8 9" id="KW-0234">DNA repair</keyword>
<feature type="signal peptide" evidence="10">
    <location>
        <begin position="1"/>
        <end position="22"/>
    </location>
</feature>
<dbReference type="Gene3D" id="3.90.1150.50">
    <property type="entry name" value="Transcription-repair-coupling factor, D7 domain"/>
    <property type="match status" value="1"/>
</dbReference>
<evidence type="ECO:0000259" key="11">
    <source>
        <dbReference type="PROSITE" id="PS51192"/>
    </source>
</evidence>
<dbReference type="InterPro" id="IPR027417">
    <property type="entry name" value="P-loop_NTPase"/>
</dbReference>
<dbReference type="Gene3D" id="3.40.50.11180">
    <property type="match status" value="1"/>
</dbReference>
<dbReference type="SUPFAM" id="SSF143517">
    <property type="entry name" value="TRCF domain-like"/>
    <property type="match status" value="1"/>
</dbReference>
<dbReference type="InterPro" id="IPR001650">
    <property type="entry name" value="Helicase_C-like"/>
</dbReference>
<dbReference type="Gene3D" id="2.40.10.170">
    <property type="match status" value="1"/>
</dbReference>
<dbReference type="SMART" id="SM00982">
    <property type="entry name" value="TRCF"/>
    <property type="match status" value="1"/>
</dbReference>
<dbReference type="InterPro" id="IPR003711">
    <property type="entry name" value="CarD-like/TRCF_RID"/>
</dbReference>
<evidence type="ECO:0000256" key="2">
    <source>
        <dbReference type="ARBA" id="ARBA00022741"/>
    </source>
</evidence>
<evidence type="ECO:0000256" key="8">
    <source>
        <dbReference type="ARBA" id="ARBA00023204"/>
    </source>
</evidence>
<dbReference type="InterPro" id="IPR037235">
    <property type="entry name" value="TRCF-like_C_D7"/>
</dbReference>
<dbReference type="NCBIfam" id="TIGR00580">
    <property type="entry name" value="mfd"/>
    <property type="match status" value="1"/>
</dbReference>
<protein>
    <recommendedName>
        <fullName evidence="9">Transcription-repair-coupling factor</fullName>
        <shortName evidence="9">TRCF</shortName>
        <ecNumber evidence="9">3.6.4.-</ecNumber>
    </recommendedName>
</protein>
<evidence type="ECO:0000256" key="10">
    <source>
        <dbReference type="SAM" id="SignalP"/>
    </source>
</evidence>
<dbReference type="InterPro" id="IPR011545">
    <property type="entry name" value="DEAD/DEAH_box_helicase_dom"/>
</dbReference>
<evidence type="ECO:0000313" key="13">
    <source>
        <dbReference type="EMBL" id="UZJ24076.1"/>
    </source>
</evidence>
<comment type="similarity">
    <text evidence="9">In the C-terminal section; belongs to the helicase family. RecG subfamily.</text>
</comment>
<dbReference type="Pfam" id="PF02559">
    <property type="entry name" value="CarD_TRCF_RID"/>
    <property type="match status" value="1"/>
</dbReference>
<evidence type="ECO:0000256" key="1">
    <source>
        <dbReference type="ARBA" id="ARBA00022490"/>
    </source>
</evidence>
<dbReference type="Gene3D" id="3.30.2060.10">
    <property type="entry name" value="Penicillin-binding protein 1b domain"/>
    <property type="match status" value="1"/>
</dbReference>
<evidence type="ECO:0000313" key="14">
    <source>
        <dbReference type="Proteomes" id="UP001164965"/>
    </source>
</evidence>
<keyword evidence="10" id="KW-0732">Signal</keyword>
<dbReference type="InterPro" id="IPR014001">
    <property type="entry name" value="Helicase_ATP-bd"/>
</dbReference>
<feature type="chain" id="PRO_5047351546" description="Transcription-repair-coupling factor" evidence="10">
    <location>
        <begin position="23"/>
        <end position="1208"/>
    </location>
</feature>
<evidence type="ECO:0000259" key="12">
    <source>
        <dbReference type="PROSITE" id="PS51194"/>
    </source>
</evidence>
<dbReference type="PROSITE" id="PS51192">
    <property type="entry name" value="HELICASE_ATP_BIND_1"/>
    <property type="match status" value="1"/>
</dbReference>
<keyword evidence="1 9" id="KW-0963">Cytoplasm</keyword>
<evidence type="ECO:0000256" key="9">
    <source>
        <dbReference type="HAMAP-Rule" id="MF_00969"/>
    </source>
</evidence>
<dbReference type="SMART" id="SM00490">
    <property type="entry name" value="HELICc"/>
    <property type="match status" value="1"/>
</dbReference>